<dbReference type="GO" id="GO:0008270">
    <property type="term" value="F:zinc ion binding"/>
    <property type="evidence" value="ECO:0007669"/>
    <property type="project" value="UniProtKB-KW"/>
</dbReference>
<dbReference type="Gene3D" id="3.30.40.10">
    <property type="entry name" value="Zinc/RING finger domain, C3HC4 (zinc finger)"/>
    <property type="match status" value="1"/>
</dbReference>
<comment type="catalytic activity">
    <reaction evidence="1">
        <text>S-ubiquitinyl-[E2 ubiquitin-conjugating enzyme]-L-cysteine + [acceptor protein]-L-lysine = [E2 ubiquitin-conjugating enzyme]-L-cysteine + N(6)-ubiquitinyl-[acceptor protein]-L-lysine.</text>
        <dbReference type="EC" id="2.3.2.27"/>
    </reaction>
</comment>
<sequence>MSSAGNSTESSVAAAETDKMFFCHQCNQTITITISSAADPFCPLCNLGFLEEYTDPIPILIFPISDPPPSSRLPFIPVMDFTNLDHDPDAFDPVSFIHSHLQQLQSSGINVQMLFENHHHHHGDYFFGRGLEDLIQQLGEDDPNRYGPPPASKSAVEALPTVKLTEEMLRSDKKQCAVCMEEFEDGVGVKEMPCRHVYHHDCLLPWLRLHNTCPVCRHELPTDDVDYENRRRGGGQTSGGGEEDRMRVRILGVGLIWILGKTNWIELQPKSLFCLDWKKTCKEAICLHTPKNLQGEENCIFAFSERFHLNFFIHIKMSILFGSLGYVYYEIEFKKKYVL</sequence>
<dbReference type="EC" id="2.3.2.27" evidence="2"/>
<dbReference type="GO" id="GO:0005737">
    <property type="term" value="C:cytoplasm"/>
    <property type="evidence" value="ECO:0000318"/>
    <property type="project" value="GO_Central"/>
</dbReference>
<dbReference type="PANTHER" id="PTHR15710:SF108">
    <property type="entry name" value="OS03G0286100 PROTEIN"/>
    <property type="match status" value="1"/>
</dbReference>
<keyword evidence="12" id="KW-1185">Reference proteome</keyword>
<name>A0A078HXE8_BRANA</name>
<evidence type="ECO:0000256" key="8">
    <source>
        <dbReference type="PROSITE-ProRule" id="PRU00175"/>
    </source>
</evidence>
<dbReference type="SMART" id="SM00184">
    <property type="entry name" value="RING"/>
    <property type="match status" value="1"/>
</dbReference>
<dbReference type="FunFam" id="3.30.40.10:FF:000022">
    <property type="entry name" value="E3 ubiquitin-protein ligase RING1-like"/>
    <property type="match status" value="1"/>
</dbReference>
<dbReference type="Pfam" id="PF14369">
    <property type="entry name" value="Zn_ribbon_19"/>
    <property type="match status" value="1"/>
</dbReference>
<evidence type="ECO:0000256" key="5">
    <source>
        <dbReference type="ARBA" id="ARBA00022771"/>
    </source>
</evidence>
<feature type="domain" description="RING-type" evidence="10">
    <location>
        <begin position="176"/>
        <end position="217"/>
    </location>
</feature>
<dbReference type="EMBL" id="LK032527">
    <property type="protein sequence ID" value="CDY42507.1"/>
    <property type="molecule type" value="Genomic_DNA"/>
</dbReference>
<keyword evidence="7" id="KW-0862">Zinc</keyword>
<proteinExistence type="predicted"/>
<dbReference type="OMA" id="EYENPIP"/>
<keyword evidence="6" id="KW-0833">Ubl conjugation pathway</keyword>
<keyword evidence="4" id="KW-0479">Metal-binding</keyword>
<dbReference type="GO" id="GO:0016567">
    <property type="term" value="P:protein ubiquitination"/>
    <property type="evidence" value="ECO:0000318"/>
    <property type="project" value="GO_Central"/>
</dbReference>
<dbReference type="PANTHER" id="PTHR15710">
    <property type="entry name" value="E3 UBIQUITIN-PROTEIN LIGASE PRAJA"/>
    <property type="match status" value="1"/>
</dbReference>
<evidence type="ECO:0000256" key="3">
    <source>
        <dbReference type="ARBA" id="ARBA00022679"/>
    </source>
</evidence>
<keyword evidence="9" id="KW-0812">Transmembrane</keyword>
<protein>
    <recommendedName>
        <fullName evidence="2">RING-type E3 ubiquitin transferase</fullName>
        <ecNumber evidence="2">2.3.2.27</ecNumber>
    </recommendedName>
</protein>
<evidence type="ECO:0000256" key="6">
    <source>
        <dbReference type="ARBA" id="ARBA00022786"/>
    </source>
</evidence>
<evidence type="ECO:0000256" key="7">
    <source>
        <dbReference type="ARBA" id="ARBA00022833"/>
    </source>
</evidence>
<evidence type="ECO:0000259" key="10">
    <source>
        <dbReference type="PROSITE" id="PS50089"/>
    </source>
</evidence>
<dbReference type="GO" id="GO:0061630">
    <property type="term" value="F:ubiquitin protein ligase activity"/>
    <property type="evidence" value="ECO:0000318"/>
    <property type="project" value="GO_Central"/>
</dbReference>
<evidence type="ECO:0000256" key="9">
    <source>
        <dbReference type="SAM" id="Phobius"/>
    </source>
</evidence>
<gene>
    <name evidence="11" type="primary">BnaC06g03510D</name>
    <name evidence="11" type="ORF">GSBRNA2T00074956001</name>
</gene>
<dbReference type="PROSITE" id="PS50089">
    <property type="entry name" value="ZF_RING_2"/>
    <property type="match status" value="1"/>
</dbReference>
<accession>A0A078HXE8</accession>
<keyword evidence="9" id="KW-0472">Membrane</keyword>
<reference evidence="11 12" key="1">
    <citation type="journal article" date="2014" name="Science">
        <title>Plant genetics. Early allopolyploid evolution in the post-Neolithic Brassica napus oilseed genome.</title>
        <authorList>
            <person name="Chalhoub B."/>
            <person name="Denoeud F."/>
            <person name="Liu S."/>
            <person name="Parkin I.A."/>
            <person name="Tang H."/>
            <person name="Wang X."/>
            <person name="Chiquet J."/>
            <person name="Belcram H."/>
            <person name="Tong C."/>
            <person name="Samans B."/>
            <person name="Correa M."/>
            <person name="Da Silva C."/>
            <person name="Just J."/>
            <person name="Falentin C."/>
            <person name="Koh C.S."/>
            <person name="Le Clainche I."/>
            <person name="Bernard M."/>
            <person name="Bento P."/>
            <person name="Noel B."/>
            <person name="Labadie K."/>
            <person name="Alberti A."/>
            <person name="Charles M."/>
            <person name="Arnaud D."/>
            <person name="Guo H."/>
            <person name="Daviaud C."/>
            <person name="Alamery S."/>
            <person name="Jabbari K."/>
            <person name="Zhao M."/>
            <person name="Edger P.P."/>
            <person name="Chelaifa H."/>
            <person name="Tack D."/>
            <person name="Lassalle G."/>
            <person name="Mestiri I."/>
            <person name="Schnel N."/>
            <person name="Le Paslier M.C."/>
            <person name="Fan G."/>
            <person name="Renault V."/>
            <person name="Bayer P.E."/>
            <person name="Golicz A.A."/>
            <person name="Manoli S."/>
            <person name="Lee T.H."/>
            <person name="Thi V.H."/>
            <person name="Chalabi S."/>
            <person name="Hu Q."/>
            <person name="Fan C."/>
            <person name="Tollenaere R."/>
            <person name="Lu Y."/>
            <person name="Battail C."/>
            <person name="Shen J."/>
            <person name="Sidebottom C.H."/>
            <person name="Wang X."/>
            <person name="Canaguier A."/>
            <person name="Chauveau A."/>
            <person name="Berard A."/>
            <person name="Deniot G."/>
            <person name="Guan M."/>
            <person name="Liu Z."/>
            <person name="Sun F."/>
            <person name="Lim Y.P."/>
            <person name="Lyons E."/>
            <person name="Town C.D."/>
            <person name="Bancroft I."/>
            <person name="Wang X."/>
            <person name="Meng J."/>
            <person name="Ma J."/>
            <person name="Pires J.C."/>
            <person name="King G.J."/>
            <person name="Brunel D."/>
            <person name="Delourme R."/>
            <person name="Renard M."/>
            <person name="Aury J.M."/>
            <person name="Adams K.L."/>
            <person name="Batley J."/>
            <person name="Snowdon R.J."/>
            <person name="Tost J."/>
            <person name="Edwards D."/>
            <person name="Zhou Y."/>
            <person name="Hua W."/>
            <person name="Sharpe A.G."/>
            <person name="Paterson A.H."/>
            <person name="Guan C."/>
            <person name="Wincker P."/>
        </authorList>
    </citation>
    <scope>NUCLEOTIDE SEQUENCE [LARGE SCALE GENOMIC DNA]</scope>
    <source>
        <strain evidence="12">cv. Darmor-bzh</strain>
    </source>
</reference>
<dbReference type="Pfam" id="PF13639">
    <property type="entry name" value="zf-RING_2"/>
    <property type="match status" value="1"/>
</dbReference>
<evidence type="ECO:0000256" key="1">
    <source>
        <dbReference type="ARBA" id="ARBA00000900"/>
    </source>
</evidence>
<evidence type="ECO:0000256" key="2">
    <source>
        <dbReference type="ARBA" id="ARBA00012483"/>
    </source>
</evidence>
<dbReference type="Gramene" id="CDY42507">
    <property type="protein sequence ID" value="CDY42507"/>
    <property type="gene ID" value="GSBRNA2T00074956001"/>
</dbReference>
<keyword evidence="3" id="KW-0808">Transferase</keyword>
<keyword evidence="5 8" id="KW-0863">Zinc-finger</keyword>
<dbReference type="SUPFAM" id="SSF57850">
    <property type="entry name" value="RING/U-box"/>
    <property type="match status" value="1"/>
</dbReference>
<dbReference type="PaxDb" id="3708-A0A078HXE8"/>
<organism evidence="11 12">
    <name type="scientific">Brassica napus</name>
    <name type="common">Rape</name>
    <dbReference type="NCBI Taxonomy" id="3708"/>
    <lineage>
        <taxon>Eukaryota</taxon>
        <taxon>Viridiplantae</taxon>
        <taxon>Streptophyta</taxon>
        <taxon>Embryophyta</taxon>
        <taxon>Tracheophyta</taxon>
        <taxon>Spermatophyta</taxon>
        <taxon>Magnoliopsida</taxon>
        <taxon>eudicotyledons</taxon>
        <taxon>Gunneridae</taxon>
        <taxon>Pentapetalae</taxon>
        <taxon>rosids</taxon>
        <taxon>malvids</taxon>
        <taxon>Brassicales</taxon>
        <taxon>Brassicaceae</taxon>
        <taxon>Brassiceae</taxon>
        <taxon>Brassica</taxon>
    </lineage>
</organism>
<dbReference type="AlphaFoldDB" id="A0A078HXE8"/>
<dbReference type="SMR" id="A0A078HXE8"/>
<dbReference type="Proteomes" id="UP000028999">
    <property type="component" value="Unassembled WGS sequence"/>
</dbReference>
<dbReference type="InterPro" id="IPR013083">
    <property type="entry name" value="Znf_RING/FYVE/PHD"/>
</dbReference>
<dbReference type="InterPro" id="IPR039525">
    <property type="entry name" value="RNF126-like_zinc-ribbon"/>
</dbReference>
<dbReference type="InterPro" id="IPR001841">
    <property type="entry name" value="Znf_RING"/>
</dbReference>
<keyword evidence="9" id="KW-1133">Transmembrane helix</keyword>
<evidence type="ECO:0000313" key="12">
    <source>
        <dbReference type="Proteomes" id="UP000028999"/>
    </source>
</evidence>
<evidence type="ECO:0000256" key="4">
    <source>
        <dbReference type="ARBA" id="ARBA00022723"/>
    </source>
</evidence>
<evidence type="ECO:0000313" key="11">
    <source>
        <dbReference type="EMBL" id="CDY42507.1"/>
    </source>
</evidence>
<feature type="transmembrane region" description="Helical" evidence="9">
    <location>
        <begin position="307"/>
        <end position="329"/>
    </location>
</feature>